<evidence type="ECO:0000313" key="2">
    <source>
        <dbReference type="Proteomes" id="UP000003295"/>
    </source>
</evidence>
<dbReference type="AlphaFoldDB" id="C4FAK5"/>
<dbReference type="InterPro" id="IPR000944">
    <property type="entry name" value="Tscrpt_reg_Rrf2"/>
</dbReference>
<dbReference type="eggNOG" id="COG1959">
    <property type="taxonomic scope" value="Bacteria"/>
</dbReference>
<dbReference type="Pfam" id="PF02082">
    <property type="entry name" value="Rrf2"/>
    <property type="match status" value="1"/>
</dbReference>
<accession>C4FAK5</accession>
<evidence type="ECO:0000313" key="1">
    <source>
        <dbReference type="EMBL" id="EEP44139.1"/>
    </source>
</evidence>
<name>C4FAK5_9ACTN</name>
<proteinExistence type="predicted"/>
<organism evidence="1 2">
    <name type="scientific">Collinsella intestinalis DSM 13280</name>
    <dbReference type="NCBI Taxonomy" id="521003"/>
    <lineage>
        <taxon>Bacteria</taxon>
        <taxon>Bacillati</taxon>
        <taxon>Actinomycetota</taxon>
        <taxon>Coriobacteriia</taxon>
        <taxon>Coriobacteriales</taxon>
        <taxon>Coriobacteriaceae</taxon>
        <taxon>Collinsella</taxon>
    </lineage>
</organism>
<dbReference type="InterPro" id="IPR036388">
    <property type="entry name" value="WH-like_DNA-bd_sf"/>
</dbReference>
<dbReference type="STRING" id="521003.COLINT_03097"/>
<dbReference type="Proteomes" id="UP000003295">
    <property type="component" value="Unassembled WGS sequence"/>
</dbReference>
<dbReference type="GO" id="GO:0005829">
    <property type="term" value="C:cytosol"/>
    <property type="evidence" value="ECO:0007669"/>
    <property type="project" value="TreeGrafter"/>
</dbReference>
<dbReference type="SUPFAM" id="SSF46785">
    <property type="entry name" value="Winged helix' DNA-binding domain"/>
    <property type="match status" value="1"/>
</dbReference>
<sequence length="169" mass="18949">MKPSKEFIEMDISRKTDYALRMLAMLAEGNKSLLSVRTAAEAVDVPYSFARSIQHGLVQAGIVESLRGVRGGMRLRLKPSEITIRQIVEAVQGPLVMNDCTAEEGMCPRMECCCYHPIWAGAQELLRDYLDSVTLDDVVNHRQYPAVDVKFTDRDRFVEYASCGKVCGK</sequence>
<dbReference type="HOGENOM" id="CLU_107144_1_3_11"/>
<dbReference type="InterPro" id="IPR036390">
    <property type="entry name" value="WH_DNA-bd_sf"/>
</dbReference>
<protein>
    <submittedName>
        <fullName evidence="1">Transcriptional regulator, Rrf2 family</fullName>
    </submittedName>
</protein>
<dbReference type="PANTHER" id="PTHR33221">
    <property type="entry name" value="WINGED HELIX-TURN-HELIX TRANSCRIPTIONAL REGULATOR, RRF2 FAMILY"/>
    <property type="match status" value="1"/>
</dbReference>
<dbReference type="Gene3D" id="1.10.10.10">
    <property type="entry name" value="Winged helix-like DNA-binding domain superfamily/Winged helix DNA-binding domain"/>
    <property type="match status" value="1"/>
</dbReference>
<dbReference type="GO" id="GO:0003700">
    <property type="term" value="F:DNA-binding transcription factor activity"/>
    <property type="evidence" value="ECO:0007669"/>
    <property type="project" value="TreeGrafter"/>
</dbReference>
<comment type="caution">
    <text evidence="1">The sequence shown here is derived from an EMBL/GenBank/DDBJ whole genome shotgun (WGS) entry which is preliminary data.</text>
</comment>
<dbReference type="EMBL" id="ABXH02000019">
    <property type="protein sequence ID" value="EEP44139.1"/>
    <property type="molecule type" value="Genomic_DNA"/>
</dbReference>
<dbReference type="PANTHER" id="PTHR33221:SF2">
    <property type="entry name" value="TRANSCRIPTIONAL REGULATOR"/>
    <property type="match status" value="1"/>
</dbReference>
<reference evidence="1 2" key="1">
    <citation type="submission" date="2009-04" db="EMBL/GenBank/DDBJ databases">
        <authorList>
            <person name="Weinstock G."/>
            <person name="Sodergren E."/>
            <person name="Clifton S."/>
            <person name="Fulton L."/>
            <person name="Fulton B."/>
            <person name="Courtney L."/>
            <person name="Fronick C."/>
            <person name="Harrison M."/>
            <person name="Strong C."/>
            <person name="Farmer C."/>
            <person name="Delahaunty K."/>
            <person name="Markovic C."/>
            <person name="Hall O."/>
            <person name="Minx P."/>
            <person name="Tomlinson C."/>
            <person name="Mitreva M."/>
            <person name="Nelson J."/>
            <person name="Hou S."/>
            <person name="Wollam A."/>
            <person name="Pepin K.H."/>
            <person name="Johnson M."/>
            <person name="Bhonagiri V."/>
            <person name="Nash W.E."/>
            <person name="Warren W."/>
            <person name="Chinwalla A."/>
            <person name="Mardis E.R."/>
            <person name="Wilson R.K."/>
        </authorList>
    </citation>
    <scope>NUCLEOTIDE SEQUENCE [LARGE SCALE GENOMIC DNA]</scope>
    <source>
        <strain evidence="1 2">DSM 13280</strain>
    </source>
</reference>
<gene>
    <name evidence="1" type="ORF">COLINT_03097</name>
</gene>
<dbReference type="PROSITE" id="PS51197">
    <property type="entry name" value="HTH_RRF2_2"/>
    <property type="match status" value="1"/>
</dbReference>
<dbReference type="NCBIfam" id="TIGR00738">
    <property type="entry name" value="rrf2_super"/>
    <property type="match status" value="1"/>
</dbReference>